<keyword evidence="1" id="KW-1133">Transmembrane helix</keyword>
<protein>
    <submittedName>
        <fullName evidence="2">Uncharacterized protein</fullName>
    </submittedName>
</protein>
<dbReference type="Proteomes" id="UP000653480">
    <property type="component" value="Unassembled WGS sequence"/>
</dbReference>
<evidence type="ECO:0000256" key="1">
    <source>
        <dbReference type="SAM" id="Phobius"/>
    </source>
</evidence>
<name>A0A8H9H131_9ACTN</name>
<comment type="caution">
    <text evidence="2">The sequence shown here is derived from an EMBL/GenBank/DDBJ whole genome shotgun (WGS) entry which is preliminary data.</text>
</comment>
<proteinExistence type="predicted"/>
<keyword evidence="1" id="KW-0812">Transmembrane</keyword>
<reference evidence="2" key="2">
    <citation type="submission" date="2020-09" db="EMBL/GenBank/DDBJ databases">
        <authorList>
            <person name="Sun Q."/>
            <person name="Zhou Y."/>
        </authorList>
    </citation>
    <scope>NUCLEOTIDE SEQUENCE</scope>
    <source>
        <strain evidence="2">CGMCC 4.7138</strain>
    </source>
</reference>
<keyword evidence="1" id="KW-0472">Membrane</keyword>
<evidence type="ECO:0000313" key="2">
    <source>
        <dbReference type="EMBL" id="GGO18958.1"/>
    </source>
</evidence>
<evidence type="ECO:0000313" key="3">
    <source>
        <dbReference type="Proteomes" id="UP000653480"/>
    </source>
</evidence>
<keyword evidence="3" id="KW-1185">Reference proteome</keyword>
<sequence length="61" mass="6025">MSITSRTHGTGILAAIAWRAIGLVVAGGFVAMVGAGISVSQPGVPFQNSGGPASTDGIIWD</sequence>
<dbReference type="RefSeq" id="WP_142575417.1">
    <property type="nucleotide sequence ID" value="NZ_BMMN01000007.1"/>
</dbReference>
<dbReference type="AlphaFoldDB" id="A0A8H9H131"/>
<feature type="transmembrane region" description="Helical" evidence="1">
    <location>
        <begin position="12"/>
        <end position="37"/>
    </location>
</feature>
<gene>
    <name evidence="2" type="ORF">GCM10011574_44050</name>
</gene>
<organism evidence="2 3">
    <name type="scientific">Microbispora bryophytorum</name>
    <dbReference type="NCBI Taxonomy" id="1460882"/>
    <lineage>
        <taxon>Bacteria</taxon>
        <taxon>Bacillati</taxon>
        <taxon>Actinomycetota</taxon>
        <taxon>Actinomycetes</taxon>
        <taxon>Streptosporangiales</taxon>
        <taxon>Streptosporangiaceae</taxon>
        <taxon>Microbispora</taxon>
    </lineage>
</organism>
<dbReference type="EMBL" id="BMMN01000007">
    <property type="protein sequence ID" value="GGO18958.1"/>
    <property type="molecule type" value="Genomic_DNA"/>
</dbReference>
<reference evidence="2" key="1">
    <citation type="journal article" date="2014" name="Int. J. Syst. Evol. Microbiol.">
        <title>Complete genome sequence of Corynebacterium casei LMG S-19264T (=DSM 44701T), isolated from a smear-ripened cheese.</title>
        <authorList>
            <consortium name="US DOE Joint Genome Institute (JGI-PGF)"/>
            <person name="Walter F."/>
            <person name="Albersmeier A."/>
            <person name="Kalinowski J."/>
            <person name="Ruckert C."/>
        </authorList>
    </citation>
    <scope>NUCLEOTIDE SEQUENCE</scope>
    <source>
        <strain evidence="2">CGMCC 4.7138</strain>
    </source>
</reference>
<accession>A0A8H9H131</accession>